<name>A0ABP0EST6_9LACO</name>
<gene>
    <name evidence="2" type="ORF">R54876_GBNLAHCA_01006</name>
</gene>
<evidence type="ECO:0000313" key="2">
    <source>
        <dbReference type="EMBL" id="CAK8054437.1"/>
    </source>
</evidence>
<comment type="caution">
    <text evidence="2">The sequence shown here is derived from an EMBL/GenBank/DDBJ whole genome shotgun (WGS) entry which is preliminary data.</text>
</comment>
<feature type="transmembrane region" description="Helical" evidence="1">
    <location>
        <begin position="12"/>
        <end position="29"/>
    </location>
</feature>
<organism evidence="2 3">
    <name type="scientific">Eupransor demetentiae</name>
    <dbReference type="NCBI Taxonomy" id="3109584"/>
    <lineage>
        <taxon>Bacteria</taxon>
        <taxon>Bacillati</taxon>
        <taxon>Bacillota</taxon>
        <taxon>Bacilli</taxon>
        <taxon>Lactobacillales</taxon>
        <taxon>Lactobacillaceae</taxon>
        <taxon>Eupransor</taxon>
    </lineage>
</organism>
<dbReference type="RefSeq" id="WP_349641987.1">
    <property type="nucleotide sequence ID" value="NZ_CAWVOH010000002.1"/>
</dbReference>
<evidence type="ECO:0000313" key="3">
    <source>
        <dbReference type="Proteomes" id="UP001314241"/>
    </source>
</evidence>
<keyword evidence="3" id="KW-1185">Reference proteome</keyword>
<keyword evidence="1" id="KW-0812">Transmembrane</keyword>
<reference evidence="2 3" key="1">
    <citation type="submission" date="2024-01" db="EMBL/GenBank/DDBJ databases">
        <authorList>
            <person name="Botero Cardona J."/>
        </authorList>
    </citation>
    <scope>NUCLEOTIDE SEQUENCE [LARGE SCALE GENOMIC DNA]</scope>
    <source>
        <strain evidence="2 3">LMG 33000</strain>
    </source>
</reference>
<keyword evidence="1" id="KW-1133">Transmembrane helix</keyword>
<dbReference type="Proteomes" id="UP001314241">
    <property type="component" value="Unassembled WGS sequence"/>
</dbReference>
<protein>
    <submittedName>
        <fullName evidence="2">Uncharacterized protein</fullName>
    </submittedName>
</protein>
<proteinExistence type="predicted"/>
<keyword evidence="1" id="KW-0472">Membrane</keyword>
<dbReference type="EMBL" id="CAWVOH010000002">
    <property type="protein sequence ID" value="CAK8054437.1"/>
    <property type="molecule type" value="Genomic_DNA"/>
</dbReference>
<sequence>MKYKINRQQKWIIIISVLFYIFVIGMHIIDANDSDSVNYKGGHPSRKGSK</sequence>
<accession>A0ABP0EST6</accession>
<evidence type="ECO:0000256" key="1">
    <source>
        <dbReference type="SAM" id="Phobius"/>
    </source>
</evidence>